<dbReference type="InterPro" id="IPR033133">
    <property type="entry name" value="PUM-HD"/>
</dbReference>
<dbReference type="CDD" id="cd07920">
    <property type="entry name" value="Pumilio"/>
    <property type="match status" value="1"/>
</dbReference>
<dbReference type="PANTHER" id="PTHR12537">
    <property type="entry name" value="RNA BINDING PROTEIN PUMILIO-RELATED"/>
    <property type="match status" value="1"/>
</dbReference>
<feature type="compositionally biased region" description="Polar residues" evidence="4">
    <location>
        <begin position="498"/>
        <end position="520"/>
    </location>
</feature>
<proteinExistence type="predicted"/>
<feature type="compositionally biased region" description="Low complexity" evidence="4">
    <location>
        <begin position="22"/>
        <end position="38"/>
    </location>
</feature>
<sequence length="1092" mass="119593">MAFSSYRGPQSPQDNVAFPGFSNNPLSPPRNSNSNRLSAGILSPNTTNTSNNETRAGLTRRFTTNALPTLSPIGQQRRMAAGDTMQNGAFSKISPSEQKYRHYEQLLAEQRRIQAFIAEVDPETRREVDDHRRHEDAVAQMIAQSEPTTPPEYADAFPSIFSKPNRYSSASLTSPPGIVNRPSRATSQLTSPPFQYTRPFTSSSNLPSQSVPGSRRQSDDEEEADDFLYNFDSSLHRAAANPNRNSMPVMSHDRRRSNVPDLSSVLGPVNTTSFLFDDEDRPARPISKSTQVSPADGRSYLQVQHTADGFPKLIRREENGSGSFMNPAAALDLASGHPNSEQQPTDRGTATRHRISLPPSAFRNNDANIAGIGSVLANQEKPAANNRRSVEFNLATETKRPSLIASPPRGVTNGSNVSSYSTNDIPTLKSINGTGVTSPLKSAIKPAHPSTPSTSVIHENEVPTSNGHSNGVSHEVKTTETSQKDVTSPANATVPADHSTNGNEAQPSFHASAQPFNPSFANEQFPHAFGPLMAPPPFPPNFYGASPYGMPPGMPGMQGLANGFGNMNINGGFPGQPQFPPFQQPQYGAFPQPYGQGHAVSGAARGPNSHFSGSGPQRRQGNEDNLAKFNNLSLDELKPEILTLCTDQHGCRFLQRKLDERDEETVRMIFEEVHPSIVKLMTDPFGNYLCQKLLENCNDEQRTVLIGNCMSSMTQIALNQHGTRALQKMIEYVSTPQQTQMIIDAMRYDVVQLIQDLNGNHVIQKCLNHLSSADAQFIFDAVGVHCVPVGTHRHGCCVLQRCVDHASGAQKTELVRQISDHAFHLVQDPFGNYVVQYILDLNDQRFIEPLCKHFKGIVVQLSKQKFSSNVIEKCIRVAGDESRRALIQEITPAQELEKLLRDSFANYVVQTAFDYADDDQKAVLAANLRPILPTIRHTPYGRRLQSKIQEFDGRLSGFTSGIVTPDENSANQQPFASPFGNMQNARGTRQGFVGPTPQAFGQRGQTNQGSNTDIASPKPQRMSGNLGDKLDAQSASVLNAQTAAVLNGNVPEGFQYPVAFDPMHGKGFRAKLNTEAAKTGRVNGHDNPYRFY</sequence>
<protein>
    <recommendedName>
        <fullName evidence="5">PUM-HD domain-containing protein</fullName>
    </recommendedName>
</protein>
<name>A0AB34KIG3_9PEZI</name>
<dbReference type="PANTHER" id="PTHR12537:SF13">
    <property type="entry name" value="PUMILIO HOMOLOGY DOMAIN FAMILY MEMBER 4"/>
    <property type="match status" value="1"/>
</dbReference>
<dbReference type="Gene3D" id="1.25.10.10">
    <property type="entry name" value="Leucine-rich Repeat Variant"/>
    <property type="match status" value="1"/>
</dbReference>
<dbReference type="InterPro" id="IPR016024">
    <property type="entry name" value="ARM-type_fold"/>
</dbReference>
<feature type="repeat" description="Pumilio" evidence="3">
    <location>
        <begin position="672"/>
        <end position="707"/>
    </location>
</feature>
<dbReference type="EMBL" id="JAAQHG020000040">
    <property type="protein sequence ID" value="KAL1583038.1"/>
    <property type="molecule type" value="Genomic_DNA"/>
</dbReference>
<comment type="caution">
    <text evidence="6">The sequence shown here is derived from an EMBL/GenBank/DDBJ whole genome shotgun (WGS) entry which is preliminary data.</text>
</comment>
<feature type="compositionally biased region" description="Polar residues" evidence="4">
    <location>
        <begin position="1003"/>
        <end position="1014"/>
    </location>
</feature>
<feature type="repeat" description="Pumilio" evidence="3">
    <location>
        <begin position="853"/>
        <end position="888"/>
    </location>
</feature>
<dbReference type="InterPro" id="IPR033712">
    <property type="entry name" value="Pumilio_RNA-bd"/>
</dbReference>
<accession>A0AB34KIG3</accession>
<feature type="compositionally biased region" description="Polar residues" evidence="4">
    <location>
        <begin position="450"/>
        <end position="472"/>
    </location>
</feature>
<keyword evidence="7" id="KW-1185">Reference proteome</keyword>
<feature type="region of interest" description="Disordered" evidence="4">
    <location>
        <begin position="331"/>
        <end position="352"/>
    </location>
</feature>
<evidence type="ECO:0000256" key="1">
    <source>
        <dbReference type="ARBA" id="ARBA00022737"/>
    </source>
</evidence>
<evidence type="ECO:0000256" key="3">
    <source>
        <dbReference type="PROSITE-ProRule" id="PRU00317"/>
    </source>
</evidence>
<feature type="repeat" description="Pumilio" evidence="3">
    <location>
        <begin position="781"/>
        <end position="816"/>
    </location>
</feature>
<feature type="repeat" description="Pumilio" evidence="3">
    <location>
        <begin position="636"/>
        <end position="671"/>
    </location>
</feature>
<dbReference type="GO" id="GO:0010608">
    <property type="term" value="P:post-transcriptional regulation of gene expression"/>
    <property type="evidence" value="ECO:0007669"/>
    <property type="project" value="TreeGrafter"/>
</dbReference>
<dbReference type="PROSITE" id="PS50302">
    <property type="entry name" value="PUM"/>
    <property type="match status" value="8"/>
</dbReference>
<feature type="region of interest" description="Disordered" evidence="4">
    <location>
        <begin position="238"/>
        <end position="295"/>
    </location>
</feature>
<dbReference type="FunFam" id="1.25.10.10:FF:000237">
    <property type="entry name" value="Pumilio homolog 9"/>
    <property type="match status" value="1"/>
</dbReference>
<gene>
    <name evidence="6" type="ORF">WHR41_08483</name>
</gene>
<comment type="function">
    <text evidence="2">RNA-binding nucleolar protein required for pre-rRNA processing. Involved in production of 18S rRNA and assembly of small ribosomal subunit.</text>
</comment>
<feature type="repeat" description="Pumilio" evidence="3">
    <location>
        <begin position="817"/>
        <end position="852"/>
    </location>
</feature>
<feature type="domain" description="PUM-HD" evidence="5">
    <location>
        <begin position="615"/>
        <end position="952"/>
    </location>
</feature>
<feature type="compositionally biased region" description="Polar residues" evidence="4">
    <location>
        <begin position="609"/>
        <end position="619"/>
    </location>
</feature>
<evidence type="ECO:0000256" key="4">
    <source>
        <dbReference type="SAM" id="MobiDB-lite"/>
    </source>
</evidence>
<evidence type="ECO:0000313" key="7">
    <source>
        <dbReference type="Proteomes" id="UP000803884"/>
    </source>
</evidence>
<feature type="repeat" description="Pumilio" evidence="3">
    <location>
        <begin position="889"/>
        <end position="926"/>
    </location>
</feature>
<evidence type="ECO:0000259" key="5">
    <source>
        <dbReference type="PROSITE" id="PS50303"/>
    </source>
</evidence>
<feature type="compositionally biased region" description="Polar residues" evidence="4">
    <location>
        <begin position="337"/>
        <end position="348"/>
    </location>
</feature>
<dbReference type="SUPFAM" id="SSF48371">
    <property type="entry name" value="ARM repeat"/>
    <property type="match status" value="1"/>
</dbReference>
<dbReference type="GeneID" id="96009925"/>
<dbReference type="Pfam" id="PF00806">
    <property type="entry name" value="PUF"/>
    <property type="match status" value="8"/>
</dbReference>
<evidence type="ECO:0000313" key="6">
    <source>
        <dbReference type="EMBL" id="KAL1583038.1"/>
    </source>
</evidence>
<dbReference type="PROSITE" id="PS50303">
    <property type="entry name" value="PUM_HD"/>
    <property type="match status" value="1"/>
</dbReference>
<keyword evidence="1" id="KW-0677">Repeat</keyword>
<dbReference type="GO" id="GO:0003729">
    <property type="term" value="F:mRNA binding"/>
    <property type="evidence" value="ECO:0007669"/>
    <property type="project" value="TreeGrafter"/>
</dbReference>
<feature type="repeat" description="Pumilio" evidence="3">
    <location>
        <begin position="708"/>
        <end position="744"/>
    </location>
</feature>
<organism evidence="6 7">
    <name type="scientific">Cladosporium halotolerans</name>
    <dbReference type="NCBI Taxonomy" id="1052096"/>
    <lineage>
        <taxon>Eukaryota</taxon>
        <taxon>Fungi</taxon>
        <taxon>Dikarya</taxon>
        <taxon>Ascomycota</taxon>
        <taxon>Pezizomycotina</taxon>
        <taxon>Dothideomycetes</taxon>
        <taxon>Dothideomycetidae</taxon>
        <taxon>Cladosporiales</taxon>
        <taxon>Cladosporiaceae</taxon>
        <taxon>Cladosporium</taxon>
    </lineage>
</organism>
<reference evidence="6 7" key="1">
    <citation type="journal article" date="2020" name="Microbiol. Resour. Announc.">
        <title>Draft Genome Sequence of a Cladosporium Species Isolated from the Mesophotic Ascidian Didemnum maculosum.</title>
        <authorList>
            <person name="Gioti A."/>
            <person name="Siaperas R."/>
            <person name="Nikolaivits E."/>
            <person name="Le Goff G."/>
            <person name="Ouazzani J."/>
            <person name="Kotoulas G."/>
            <person name="Topakas E."/>
        </authorList>
    </citation>
    <scope>NUCLEOTIDE SEQUENCE [LARGE SCALE GENOMIC DNA]</scope>
    <source>
        <strain evidence="6 7">TM138-S3</strain>
    </source>
</reference>
<evidence type="ECO:0000256" key="2">
    <source>
        <dbReference type="ARBA" id="ARBA00024893"/>
    </source>
</evidence>
<feature type="compositionally biased region" description="Polar residues" evidence="4">
    <location>
        <begin position="479"/>
        <end position="491"/>
    </location>
</feature>
<dbReference type="SMART" id="SM00025">
    <property type="entry name" value="Pumilio"/>
    <property type="match status" value="8"/>
</dbReference>
<feature type="region of interest" description="Disordered" evidence="4">
    <location>
        <begin position="989"/>
        <end position="1027"/>
    </location>
</feature>
<feature type="compositionally biased region" description="Polar residues" evidence="4">
    <location>
        <begin position="183"/>
        <end position="212"/>
    </location>
</feature>
<dbReference type="InterPro" id="IPR001313">
    <property type="entry name" value="Pumilio_RNA-bd_rpt"/>
</dbReference>
<dbReference type="GO" id="GO:0005737">
    <property type="term" value="C:cytoplasm"/>
    <property type="evidence" value="ECO:0007669"/>
    <property type="project" value="TreeGrafter"/>
</dbReference>
<dbReference type="InterPro" id="IPR011989">
    <property type="entry name" value="ARM-like"/>
</dbReference>
<feature type="region of interest" description="Disordered" evidence="4">
    <location>
        <begin position="168"/>
        <end position="222"/>
    </location>
</feature>
<feature type="compositionally biased region" description="Low complexity" evidence="4">
    <location>
        <begin position="45"/>
        <end position="54"/>
    </location>
</feature>
<feature type="repeat" description="Pumilio" evidence="3">
    <location>
        <begin position="745"/>
        <end position="780"/>
    </location>
</feature>
<feature type="region of interest" description="Disordered" evidence="4">
    <location>
        <begin position="597"/>
        <end position="623"/>
    </location>
</feature>
<feature type="region of interest" description="Disordered" evidence="4">
    <location>
        <begin position="439"/>
        <end position="520"/>
    </location>
</feature>
<dbReference type="Proteomes" id="UP000803884">
    <property type="component" value="Unassembled WGS sequence"/>
</dbReference>
<feature type="region of interest" description="Disordered" evidence="4">
    <location>
        <begin position="1"/>
        <end position="55"/>
    </location>
</feature>
<dbReference type="AlphaFoldDB" id="A0AB34KIG3"/>
<dbReference type="RefSeq" id="XP_069226145.1">
    <property type="nucleotide sequence ID" value="XM_069377087.1"/>
</dbReference>